<accession>A0AAD6HYV2</accession>
<dbReference type="EMBL" id="JAQJZL010000016">
    <property type="protein sequence ID" value="KAJ6023028.1"/>
    <property type="molecule type" value="Genomic_DNA"/>
</dbReference>
<reference evidence="1" key="2">
    <citation type="submission" date="2023-01" db="EMBL/GenBank/DDBJ databases">
        <authorList>
            <person name="Petersen C."/>
        </authorList>
    </citation>
    <scope>NUCLEOTIDE SEQUENCE</scope>
    <source>
        <strain evidence="1">IBT 15450</strain>
    </source>
</reference>
<comment type="caution">
    <text evidence="1">The sequence shown here is derived from an EMBL/GenBank/DDBJ whole genome shotgun (WGS) entry which is preliminary data.</text>
</comment>
<protein>
    <submittedName>
        <fullName evidence="1">Uncharacterized protein</fullName>
    </submittedName>
</protein>
<evidence type="ECO:0000313" key="2">
    <source>
        <dbReference type="Proteomes" id="UP001219568"/>
    </source>
</evidence>
<sequence>MLLYKYGGKGSMRYVFIHGNHEIGPPSDQVTVEANIVIFTGLGNIIDEVDSIYGNNAHNFSTPYSFSNGVCTQVDGQPNKFIPAREFTERLLTNVSIPTIIMGEFSTFLANLVCLLSSDQIGISSRPQDDYLYLAVVVYGRSDRPPCSLDDRVYLAKTVRGFVPYFVQSMSIRSDNYLPGDAQTLCRELTNYLKLKADDKEFNDFIELYRRRYFRNSSVQKEAILESCLLHILKMPFDLSSSIIHGLIRQ</sequence>
<organism evidence="1 2">
    <name type="scientific">Penicillium canescens</name>
    <dbReference type="NCBI Taxonomy" id="5083"/>
    <lineage>
        <taxon>Eukaryota</taxon>
        <taxon>Fungi</taxon>
        <taxon>Dikarya</taxon>
        <taxon>Ascomycota</taxon>
        <taxon>Pezizomycotina</taxon>
        <taxon>Eurotiomycetes</taxon>
        <taxon>Eurotiomycetidae</taxon>
        <taxon>Eurotiales</taxon>
        <taxon>Aspergillaceae</taxon>
        <taxon>Penicillium</taxon>
    </lineage>
</organism>
<reference evidence="1" key="1">
    <citation type="journal article" date="2023" name="IMA Fungus">
        <title>Comparative genomic study of the Penicillium genus elucidates a diverse pangenome and 15 lateral gene transfer events.</title>
        <authorList>
            <person name="Petersen C."/>
            <person name="Sorensen T."/>
            <person name="Nielsen M.R."/>
            <person name="Sondergaard T.E."/>
            <person name="Sorensen J.L."/>
            <person name="Fitzpatrick D.A."/>
            <person name="Frisvad J.C."/>
            <person name="Nielsen K.L."/>
        </authorList>
    </citation>
    <scope>NUCLEOTIDE SEQUENCE</scope>
    <source>
        <strain evidence="1">IBT 15450</strain>
    </source>
</reference>
<name>A0AAD6HYV2_PENCN</name>
<dbReference type="AlphaFoldDB" id="A0AAD6HYV2"/>
<keyword evidence="2" id="KW-1185">Reference proteome</keyword>
<dbReference type="Proteomes" id="UP001219568">
    <property type="component" value="Unassembled WGS sequence"/>
</dbReference>
<proteinExistence type="predicted"/>
<gene>
    <name evidence="1" type="ORF">N7460_013423</name>
</gene>
<evidence type="ECO:0000313" key="1">
    <source>
        <dbReference type="EMBL" id="KAJ6023028.1"/>
    </source>
</evidence>